<protein>
    <submittedName>
        <fullName evidence="3">Uncharacterized protein</fullName>
    </submittedName>
</protein>
<organism evidence="3 4">
    <name type="scientific">Schleiferilactobacillus shenzhenensis LY-73</name>
    <dbReference type="NCBI Taxonomy" id="1231336"/>
    <lineage>
        <taxon>Bacteria</taxon>
        <taxon>Bacillati</taxon>
        <taxon>Bacillota</taxon>
        <taxon>Bacilli</taxon>
        <taxon>Lactobacillales</taxon>
        <taxon>Lactobacillaceae</taxon>
        <taxon>Schleiferilactobacillus</taxon>
    </lineage>
</organism>
<dbReference type="eggNOG" id="ENOG5032F1N">
    <property type="taxonomic scope" value="Bacteria"/>
</dbReference>
<evidence type="ECO:0000313" key="3">
    <source>
        <dbReference type="EMBL" id="ERL64560.1"/>
    </source>
</evidence>
<accession>U4TMB4</accession>
<feature type="region of interest" description="Disordered" evidence="1">
    <location>
        <begin position="763"/>
        <end position="782"/>
    </location>
</feature>
<feature type="chain" id="PRO_5039505164" evidence="2">
    <location>
        <begin position="30"/>
        <end position="1215"/>
    </location>
</feature>
<dbReference type="STRING" id="1231336.L248_0855"/>
<feature type="compositionally biased region" description="Polar residues" evidence="1">
    <location>
        <begin position="730"/>
        <end position="740"/>
    </location>
</feature>
<feature type="region of interest" description="Disordered" evidence="1">
    <location>
        <begin position="264"/>
        <end position="285"/>
    </location>
</feature>
<dbReference type="HOGENOM" id="CLU_269253_0_0_9"/>
<feature type="region of interest" description="Disordered" evidence="1">
    <location>
        <begin position="355"/>
        <end position="374"/>
    </location>
</feature>
<feature type="region of interest" description="Disordered" evidence="1">
    <location>
        <begin position="875"/>
        <end position="894"/>
    </location>
</feature>
<feature type="region of interest" description="Disordered" evidence="1">
    <location>
        <begin position="553"/>
        <end position="579"/>
    </location>
</feature>
<proteinExistence type="predicted"/>
<evidence type="ECO:0000256" key="2">
    <source>
        <dbReference type="SAM" id="SignalP"/>
    </source>
</evidence>
<evidence type="ECO:0000256" key="1">
    <source>
        <dbReference type="SAM" id="MobiDB-lite"/>
    </source>
</evidence>
<keyword evidence="4" id="KW-1185">Reference proteome</keyword>
<feature type="signal peptide" evidence="2">
    <location>
        <begin position="1"/>
        <end position="29"/>
    </location>
</feature>
<feature type="region of interest" description="Disordered" evidence="1">
    <location>
        <begin position="956"/>
        <end position="998"/>
    </location>
</feature>
<feature type="compositionally biased region" description="Low complexity" evidence="1">
    <location>
        <begin position="264"/>
        <end position="278"/>
    </location>
</feature>
<evidence type="ECO:0000313" key="4">
    <source>
        <dbReference type="Proteomes" id="UP000030647"/>
    </source>
</evidence>
<sequence>MKKHWQYMRYVGLVGAALLAAAAVTPVTAAPAAAGDTTAPVTLRPVDKYLQAAALLKQDLGDLSGITLYTQSVGTVVTEPSWASYIDRMKPVDWAGDADAANQFNLALDEIAKQWIRLAAMRSLGIDPADKATITSFTAGWQKIQDFAQIQKSLVLNYTGQINQDAALSILQGAKFTQLPTDPAAFQAAVQPVLAKMRQFIEDTVITTNASYARQVGKKRGIADALANLPAKTDDQLPGMPPAFLAGYNEGYYSTAANTSAEQRAGADAGRAAGDAGAPAEDLTEKSTDYRQAYLASYTPAKANYDAQYALGKKAGEQAGTAGSASADLDGATAGYRAGYTAAYDLAKADYDKGTKAGSADGSAGREKADLSSSVSPAYTAGYNQGYTAGQQAIADQTAGIALAQNDSSQKKTTDVTGRSNAFQAAYHGFMAGVQDGTAGTSTDVSQLPDAYQAGYHAGVAAQEADTAAEDAQAGATLGISDSRQGTTTSLTDRRPAFVQAYNEAQAGYTAGKTADAAASAPAGSSAAFSAGFKAGQADAAIQPVGPSPEVIAQDKKAGAAQGISDRQHGVTTAPTGQRPAYNQAYADAQDGYDAGKQAGAGGVVPSDASDEYRQGFAAGQHDAPVTPVGPTPEQIAQDIKDGTAQGIEDIKKNVTTPPADQRAAYHQAYTDAQTGYLDGKKAGADGQAPENSSAAYQAGFTAGQHDVPVTPVGPTPEQIAQDKKAGTAQGISDRQNGVTTKPADQRPAYNQAYADAQEGYDAGQKAGQNAPVPSGTSPEFQAGFVAGQHDIPVTPVGPTPEQTAQDVKDGTAQGITDSKKDVTTPPTGQRPAYNQAYADAQAGYTDGKKAGTAGQAPGNASAAYQAGFTAGQHDAAVTPVGPTPEETAQDVKTGTAQGIADIKQHVTTPPTGQRPAYNQAYADAQAGYTAGKKAGSTATVPSNTTPAYQAGFAAGQRDAAPAPQPAPNNGGGTNTNGGYPPAPAPRPTPSNNNESMKPTIIQPTFQRLTTVIYVQTSKAPQYAYDPQTGRFSHLTTVAALPLASAWRTSQRAIMADGTTYYLVGANGYLRAADVATATVVKRSGVVTVFPAGGTDTTNALGADAAVVKHLAGGTNWRFFAVARTADGTLAYLVADDQWVTGTAVGEVVPVKGGIFTIGAKYTPLLRSTGAEISGTVLKPRSRWLVTAILRRDGETHYRVGRDAYVPASSGQYRA</sequence>
<dbReference type="AlphaFoldDB" id="U4TMB4"/>
<dbReference type="EMBL" id="KI271596">
    <property type="protein sequence ID" value="ERL64560.1"/>
    <property type="molecule type" value="Genomic_DNA"/>
</dbReference>
<reference evidence="4" key="1">
    <citation type="journal article" date="2013" name="Genome Announc.">
        <title>Whole-Genome Sequencing of Lactobacillus shenzhenensis Strain LY-73T.</title>
        <authorList>
            <person name="Lin Z."/>
            <person name="Liu Z."/>
            <person name="Yang R."/>
            <person name="Zou Y."/>
            <person name="Wan D."/>
            <person name="Chen J."/>
            <person name="Guo M."/>
            <person name="Zhao J."/>
            <person name="Fang C."/>
            <person name="Yang R."/>
            <person name="Liu F."/>
        </authorList>
    </citation>
    <scope>NUCLEOTIDE SEQUENCE [LARGE SCALE GENOMIC DNA]</scope>
    <source>
        <strain evidence="4">LY-73</strain>
    </source>
</reference>
<dbReference type="Proteomes" id="UP000030647">
    <property type="component" value="Unassembled WGS sequence"/>
</dbReference>
<feature type="region of interest" description="Disordered" evidence="1">
    <location>
        <begin position="705"/>
        <end position="747"/>
    </location>
</feature>
<dbReference type="OrthoDB" id="2250565at2"/>
<gene>
    <name evidence="3" type="ORF">L248_0855</name>
</gene>
<keyword evidence="2" id="KW-0732">Signal</keyword>
<dbReference type="RefSeq" id="WP_022530187.1">
    <property type="nucleotide sequence ID" value="NZ_KI271596.1"/>
</dbReference>
<feature type="region of interest" description="Disordered" evidence="1">
    <location>
        <begin position="790"/>
        <end position="833"/>
    </location>
</feature>
<name>U4TMB4_9LACO</name>